<dbReference type="EMBL" id="CDGG01000001">
    <property type="protein sequence ID" value="CEI84008.1"/>
    <property type="molecule type" value="Genomic_DNA"/>
</dbReference>
<feature type="transmembrane region" description="Helical" evidence="1">
    <location>
        <begin position="12"/>
        <end position="34"/>
    </location>
</feature>
<feature type="transmembrane region" description="Helical" evidence="1">
    <location>
        <begin position="46"/>
        <end position="64"/>
    </location>
</feature>
<keyword evidence="1" id="KW-0472">Membrane</keyword>
<sequence>MKNEPDRLKKHGLISYFALIIGVICFFIVFITPTRIANIGNLAGDYITFFLTAAGIILSIIGLGKKTEKNIIPIISFMLSSSFFIFWIIVFILLITGQMDFAP</sequence>
<gene>
    <name evidence="2" type="ORF">BN997_03941</name>
</gene>
<keyword evidence="1" id="KW-1133">Transmembrane helix</keyword>
<proteinExistence type="predicted"/>
<dbReference type="Proteomes" id="UP000040453">
    <property type="component" value="Unassembled WGS sequence"/>
</dbReference>
<evidence type="ECO:0000313" key="3">
    <source>
        <dbReference type="Proteomes" id="UP000040453"/>
    </source>
</evidence>
<organism evidence="2 3">
    <name type="scientific">Oceanobacillus oncorhynchi</name>
    <dbReference type="NCBI Taxonomy" id="545501"/>
    <lineage>
        <taxon>Bacteria</taxon>
        <taxon>Bacillati</taxon>
        <taxon>Bacillota</taxon>
        <taxon>Bacilli</taxon>
        <taxon>Bacillales</taxon>
        <taxon>Bacillaceae</taxon>
        <taxon>Oceanobacillus</taxon>
    </lineage>
</organism>
<reference evidence="2 3" key="1">
    <citation type="submission" date="2014-11" db="EMBL/GenBank/DDBJ databases">
        <authorList>
            <person name="Urmite Genomes Urmite Genomes"/>
        </authorList>
    </citation>
    <scope>NUCLEOTIDE SEQUENCE [LARGE SCALE GENOMIC DNA]</scope>
    <source>
        <strain evidence="2 3">Oc5</strain>
    </source>
</reference>
<keyword evidence="3" id="KW-1185">Reference proteome</keyword>
<keyword evidence="1" id="KW-0812">Transmembrane</keyword>
<feature type="transmembrane region" description="Helical" evidence="1">
    <location>
        <begin position="71"/>
        <end position="95"/>
    </location>
</feature>
<protein>
    <submittedName>
        <fullName evidence="2">Uncharacterized protein</fullName>
    </submittedName>
</protein>
<evidence type="ECO:0000256" key="1">
    <source>
        <dbReference type="SAM" id="Phobius"/>
    </source>
</evidence>
<accession>A0A0A1MLQ4</accession>
<evidence type="ECO:0000313" key="2">
    <source>
        <dbReference type="EMBL" id="CEI84008.1"/>
    </source>
</evidence>
<dbReference type="AlphaFoldDB" id="A0A0A1MLQ4"/>
<name>A0A0A1MLQ4_9BACI</name>
<dbReference type="RefSeq" id="WP_042534559.1">
    <property type="nucleotide sequence ID" value="NZ_CAXOIH010000001.1"/>
</dbReference>